<gene>
    <name evidence="2" type="ORF">Lalb_Chr20g0110401</name>
</gene>
<evidence type="ECO:0000313" key="3">
    <source>
        <dbReference type="Proteomes" id="UP000447434"/>
    </source>
</evidence>
<proteinExistence type="predicted"/>
<organism evidence="2 3">
    <name type="scientific">Lupinus albus</name>
    <name type="common">White lupine</name>
    <name type="synonym">Lupinus termis</name>
    <dbReference type="NCBI Taxonomy" id="3870"/>
    <lineage>
        <taxon>Eukaryota</taxon>
        <taxon>Viridiplantae</taxon>
        <taxon>Streptophyta</taxon>
        <taxon>Embryophyta</taxon>
        <taxon>Tracheophyta</taxon>
        <taxon>Spermatophyta</taxon>
        <taxon>Magnoliopsida</taxon>
        <taxon>eudicotyledons</taxon>
        <taxon>Gunneridae</taxon>
        <taxon>Pentapetalae</taxon>
        <taxon>rosids</taxon>
        <taxon>fabids</taxon>
        <taxon>Fabales</taxon>
        <taxon>Fabaceae</taxon>
        <taxon>Papilionoideae</taxon>
        <taxon>50 kb inversion clade</taxon>
        <taxon>genistoids sensu lato</taxon>
        <taxon>core genistoids</taxon>
        <taxon>Genisteae</taxon>
        <taxon>Lupinus</taxon>
    </lineage>
</organism>
<keyword evidence="1" id="KW-0812">Transmembrane</keyword>
<feature type="transmembrane region" description="Helical" evidence="1">
    <location>
        <begin position="46"/>
        <end position="71"/>
    </location>
</feature>
<evidence type="ECO:0000256" key="1">
    <source>
        <dbReference type="SAM" id="Phobius"/>
    </source>
</evidence>
<evidence type="ECO:0000313" key="2">
    <source>
        <dbReference type="EMBL" id="KAE9590697.1"/>
    </source>
</evidence>
<keyword evidence="1" id="KW-1133">Transmembrane helix</keyword>
<keyword evidence="1" id="KW-0472">Membrane</keyword>
<accession>A0A6A4NVZ7</accession>
<comment type="caution">
    <text evidence="2">The sequence shown here is derived from an EMBL/GenBank/DDBJ whole genome shotgun (WGS) entry which is preliminary data.</text>
</comment>
<dbReference type="EMBL" id="WOCE01000020">
    <property type="protein sequence ID" value="KAE9590697.1"/>
    <property type="molecule type" value="Genomic_DNA"/>
</dbReference>
<dbReference type="Proteomes" id="UP000447434">
    <property type="component" value="Chromosome 20"/>
</dbReference>
<reference evidence="3" key="1">
    <citation type="journal article" date="2020" name="Nat. Commun.">
        <title>Genome sequence of the cluster root forming white lupin.</title>
        <authorList>
            <person name="Hufnagel B."/>
            <person name="Marques A."/>
            <person name="Soriano A."/>
            <person name="Marques L."/>
            <person name="Divol F."/>
            <person name="Doumas P."/>
            <person name="Sallet E."/>
            <person name="Mancinotti D."/>
            <person name="Carrere S."/>
            <person name="Marande W."/>
            <person name="Arribat S."/>
            <person name="Keller J."/>
            <person name="Huneau C."/>
            <person name="Blein T."/>
            <person name="Aime D."/>
            <person name="Laguerre M."/>
            <person name="Taylor J."/>
            <person name="Schubert V."/>
            <person name="Nelson M."/>
            <person name="Geu-Flores F."/>
            <person name="Crespi M."/>
            <person name="Gallardo-Guerrero K."/>
            <person name="Delaux P.-M."/>
            <person name="Salse J."/>
            <person name="Berges H."/>
            <person name="Guyot R."/>
            <person name="Gouzy J."/>
            <person name="Peret B."/>
        </authorList>
    </citation>
    <scope>NUCLEOTIDE SEQUENCE [LARGE SCALE GENOMIC DNA]</scope>
    <source>
        <strain evidence="3">cv. Amiga</strain>
    </source>
</reference>
<sequence length="165" mass="19526">MHYSLKFQSTIKHIKNGKITYHISVSLITPYFPHEFVTAPFFPFSFFFFFLLLPSILLLISPPTFLLFLLLSPPFLLSPIQNLNTPIPNYRNHPPPTLNRNWNLNRNRNLHSAAEIFVFSCMIYRHQNFVAIFYSENCCAFYRFQNLRSNFDVVSSKELRLLLCR</sequence>
<name>A0A6A4NVZ7_LUPAL</name>
<dbReference type="AlphaFoldDB" id="A0A6A4NVZ7"/>
<protein>
    <submittedName>
        <fullName evidence="2">Uncharacterized protein</fullName>
    </submittedName>
</protein>
<keyword evidence="3" id="KW-1185">Reference proteome</keyword>